<dbReference type="Proteomes" id="UP000516314">
    <property type="component" value="Chromosome 1"/>
</dbReference>
<evidence type="ECO:0000313" key="1">
    <source>
        <dbReference type="EMBL" id="CAD5311539.1"/>
    </source>
</evidence>
<proteinExistence type="predicted"/>
<dbReference type="EMBL" id="LR881466">
    <property type="protein sequence ID" value="CAD5311539.1"/>
    <property type="molecule type" value="Genomic_DNA"/>
</dbReference>
<reference evidence="1 2" key="1">
    <citation type="submission" date="2020-09" db="EMBL/GenBank/DDBJ databases">
        <authorList>
            <person name="Ashkenazy H."/>
        </authorList>
    </citation>
    <scope>NUCLEOTIDE SEQUENCE [LARGE SCALE GENOMIC DNA]</scope>
    <source>
        <strain evidence="2">cv. Cdm-0</strain>
    </source>
</reference>
<dbReference type="AlphaFoldDB" id="A0A7G2DQR7"/>
<accession>A0A7G2DQR7</accession>
<evidence type="ECO:0000313" key="2">
    <source>
        <dbReference type="Proteomes" id="UP000516314"/>
    </source>
</evidence>
<gene>
    <name evidence="1" type="ORF">AT9943_LOCUS147</name>
</gene>
<name>A0A7G2DQR7_ARATH</name>
<sequence length="122" mass="13769">MVVTLVWSVRVLNGFWRMKATVVLSPSLLYLLETEDSALWHCSVCCLDPPAHGFENFITHLSTGDHKVMLSLPRNTVPRPPVDLSRGIACDCLSDGERYDESRSALDRRAASTSYRFINKTR</sequence>
<protein>
    <submittedName>
        <fullName evidence="1">(thale cress) hypothetical protein</fullName>
    </submittedName>
</protein>
<organism evidence="1 2">
    <name type="scientific">Arabidopsis thaliana</name>
    <name type="common">Mouse-ear cress</name>
    <dbReference type="NCBI Taxonomy" id="3702"/>
    <lineage>
        <taxon>Eukaryota</taxon>
        <taxon>Viridiplantae</taxon>
        <taxon>Streptophyta</taxon>
        <taxon>Embryophyta</taxon>
        <taxon>Tracheophyta</taxon>
        <taxon>Spermatophyta</taxon>
        <taxon>Magnoliopsida</taxon>
        <taxon>eudicotyledons</taxon>
        <taxon>Gunneridae</taxon>
        <taxon>Pentapetalae</taxon>
        <taxon>rosids</taxon>
        <taxon>malvids</taxon>
        <taxon>Brassicales</taxon>
        <taxon>Brassicaceae</taxon>
        <taxon>Camelineae</taxon>
        <taxon>Arabidopsis</taxon>
    </lineage>
</organism>